<dbReference type="AlphaFoldDB" id="A0A9D4Z6M6"/>
<evidence type="ECO:0000313" key="3">
    <source>
        <dbReference type="Proteomes" id="UP000886520"/>
    </source>
</evidence>
<feature type="compositionally biased region" description="Low complexity" evidence="1">
    <location>
        <begin position="139"/>
        <end position="148"/>
    </location>
</feature>
<feature type="region of interest" description="Disordered" evidence="1">
    <location>
        <begin position="127"/>
        <end position="158"/>
    </location>
</feature>
<sequence>MGFGLQLESNVALLRQALLQIGGWGSFKGYVAAADLHRDQSGRLVLLLKRRDTTFSDVGTLVRCLYTPRAEEELHLLVGVAGLNHKFDVGRQAILRRQIECGNGGLPYCVFWCLGFHQEVHERCTDAEQNDDDKERPAAADATSASASPRRDGRLRLL</sequence>
<proteinExistence type="predicted"/>
<evidence type="ECO:0000256" key="1">
    <source>
        <dbReference type="SAM" id="MobiDB-lite"/>
    </source>
</evidence>
<organism evidence="2 3">
    <name type="scientific">Adiantum capillus-veneris</name>
    <name type="common">Maidenhair fern</name>
    <dbReference type="NCBI Taxonomy" id="13818"/>
    <lineage>
        <taxon>Eukaryota</taxon>
        <taxon>Viridiplantae</taxon>
        <taxon>Streptophyta</taxon>
        <taxon>Embryophyta</taxon>
        <taxon>Tracheophyta</taxon>
        <taxon>Polypodiopsida</taxon>
        <taxon>Polypodiidae</taxon>
        <taxon>Polypodiales</taxon>
        <taxon>Pteridineae</taxon>
        <taxon>Pteridaceae</taxon>
        <taxon>Vittarioideae</taxon>
        <taxon>Adiantum</taxon>
    </lineage>
</organism>
<comment type="caution">
    <text evidence="2">The sequence shown here is derived from an EMBL/GenBank/DDBJ whole genome shotgun (WGS) entry which is preliminary data.</text>
</comment>
<accession>A0A9D4Z6M6</accession>
<feature type="compositionally biased region" description="Basic and acidic residues" evidence="1">
    <location>
        <begin position="149"/>
        <end position="158"/>
    </location>
</feature>
<protein>
    <submittedName>
        <fullName evidence="2">Uncharacterized protein</fullName>
    </submittedName>
</protein>
<dbReference type="EMBL" id="JABFUD020000022">
    <property type="protein sequence ID" value="KAI5062572.1"/>
    <property type="molecule type" value="Genomic_DNA"/>
</dbReference>
<dbReference type="Proteomes" id="UP000886520">
    <property type="component" value="Chromosome 22"/>
</dbReference>
<name>A0A9D4Z6M6_ADICA</name>
<evidence type="ECO:0000313" key="2">
    <source>
        <dbReference type="EMBL" id="KAI5062572.1"/>
    </source>
</evidence>
<reference evidence="2" key="1">
    <citation type="submission" date="2021-01" db="EMBL/GenBank/DDBJ databases">
        <title>Adiantum capillus-veneris genome.</title>
        <authorList>
            <person name="Fang Y."/>
            <person name="Liao Q."/>
        </authorList>
    </citation>
    <scope>NUCLEOTIDE SEQUENCE</scope>
    <source>
        <strain evidence="2">H3</strain>
        <tissue evidence="2">Leaf</tissue>
    </source>
</reference>
<keyword evidence="3" id="KW-1185">Reference proteome</keyword>
<gene>
    <name evidence="2" type="ORF">GOP47_0023111</name>
</gene>